<sequence>MANNFDTERFIIEVENRRGLWDLSSNDYSNKDVKRQLWLELINIFGGESMEDKEKAELGMTLQKKMEKP</sequence>
<evidence type="ECO:0000313" key="3">
    <source>
        <dbReference type="Proteomes" id="UP000691718"/>
    </source>
</evidence>
<evidence type="ECO:0000313" key="2">
    <source>
        <dbReference type="EMBL" id="CAG4971547.1"/>
    </source>
</evidence>
<dbReference type="Pfam" id="PF10545">
    <property type="entry name" value="MADF_DNA_bdg"/>
    <property type="match status" value="1"/>
</dbReference>
<feature type="domain" description="MADF" evidence="1">
    <location>
        <begin position="9"/>
        <end position="69"/>
    </location>
</feature>
<organism evidence="2 3">
    <name type="scientific">Parnassius apollo</name>
    <name type="common">Apollo butterfly</name>
    <name type="synonym">Papilio apollo</name>
    <dbReference type="NCBI Taxonomy" id="110799"/>
    <lineage>
        <taxon>Eukaryota</taxon>
        <taxon>Metazoa</taxon>
        <taxon>Ecdysozoa</taxon>
        <taxon>Arthropoda</taxon>
        <taxon>Hexapoda</taxon>
        <taxon>Insecta</taxon>
        <taxon>Pterygota</taxon>
        <taxon>Neoptera</taxon>
        <taxon>Endopterygota</taxon>
        <taxon>Lepidoptera</taxon>
        <taxon>Glossata</taxon>
        <taxon>Ditrysia</taxon>
        <taxon>Papilionoidea</taxon>
        <taxon>Papilionidae</taxon>
        <taxon>Parnassiinae</taxon>
        <taxon>Parnassini</taxon>
        <taxon>Parnassius</taxon>
        <taxon>Parnassius</taxon>
    </lineage>
</organism>
<protein>
    <submittedName>
        <fullName evidence="2">(apollo) hypothetical protein</fullName>
    </submittedName>
</protein>
<dbReference type="Proteomes" id="UP000691718">
    <property type="component" value="Unassembled WGS sequence"/>
</dbReference>
<dbReference type="EMBL" id="CAJQZP010000610">
    <property type="protein sequence ID" value="CAG4971547.1"/>
    <property type="molecule type" value="Genomic_DNA"/>
</dbReference>
<reference evidence="2" key="1">
    <citation type="submission" date="2021-04" db="EMBL/GenBank/DDBJ databases">
        <authorList>
            <person name="Tunstrom K."/>
        </authorList>
    </citation>
    <scope>NUCLEOTIDE SEQUENCE</scope>
</reference>
<dbReference type="AlphaFoldDB" id="A0A8S3WN84"/>
<dbReference type="PROSITE" id="PS51029">
    <property type="entry name" value="MADF"/>
    <property type="match status" value="1"/>
</dbReference>
<gene>
    <name evidence="2" type="ORF">PAPOLLO_LOCUS8441</name>
</gene>
<dbReference type="InterPro" id="IPR006578">
    <property type="entry name" value="MADF-dom"/>
</dbReference>
<accession>A0A8S3WN84</accession>
<keyword evidence="3" id="KW-1185">Reference proteome</keyword>
<proteinExistence type="predicted"/>
<dbReference type="OrthoDB" id="6616165at2759"/>
<evidence type="ECO:0000259" key="1">
    <source>
        <dbReference type="PROSITE" id="PS51029"/>
    </source>
</evidence>
<name>A0A8S3WN84_PARAO</name>
<comment type="caution">
    <text evidence="2">The sequence shown here is derived from an EMBL/GenBank/DDBJ whole genome shotgun (WGS) entry which is preliminary data.</text>
</comment>